<evidence type="ECO:0000313" key="1">
    <source>
        <dbReference type="EMBL" id="MBC2835148.1"/>
    </source>
</evidence>
<gene>
    <name evidence="1" type="ORF">H7F16_06480</name>
</gene>
<accession>A0A842I829</accession>
<evidence type="ECO:0000313" key="2">
    <source>
        <dbReference type="Proteomes" id="UP000555411"/>
    </source>
</evidence>
<reference evidence="1 2" key="1">
    <citation type="journal article" date="2017" name="Int. J. Syst. Evol. Microbiol.">
        <title>Gemmobacter straminiformis sp. nov., isolated from an artificial fountain.</title>
        <authorList>
            <person name="Kang J.Y."/>
            <person name="Kim M.J."/>
            <person name="Chun J."/>
            <person name="Son K.P."/>
            <person name="Jahng K.Y."/>
        </authorList>
    </citation>
    <scope>NUCLEOTIDE SEQUENCE [LARGE SCALE GENOMIC DNA]</scope>
    <source>
        <strain evidence="1 2">CAM-8</strain>
    </source>
</reference>
<organism evidence="1 2">
    <name type="scientific">Paragemmobacter straminiformis</name>
    <dbReference type="NCBI Taxonomy" id="2045119"/>
    <lineage>
        <taxon>Bacteria</taxon>
        <taxon>Pseudomonadati</taxon>
        <taxon>Pseudomonadota</taxon>
        <taxon>Alphaproteobacteria</taxon>
        <taxon>Rhodobacterales</taxon>
        <taxon>Paracoccaceae</taxon>
        <taxon>Paragemmobacter</taxon>
    </lineage>
</organism>
<protein>
    <submittedName>
        <fullName evidence="1">Uncharacterized protein</fullName>
    </submittedName>
</protein>
<comment type="caution">
    <text evidence="1">The sequence shown here is derived from an EMBL/GenBank/DDBJ whole genome shotgun (WGS) entry which is preliminary data.</text>
</comment>
<proteinExistence type="predicted"/>
<sequence>MKLIIVVATPDGALAKTVGQKKTSLIDSAALRKALSFGVNVNVLSAVPASVHDFTKYLVDLGRDADGIITILDSRLNAFSAPLSPFFFVVPLGNESENFNHQNLLRSAYNNGLKSFLVFFERFTKLQYKKILLLPFSNFTSSKFSDLKAIFLGGISARGFGDTLDGAIASMRGLQKPKTSTGYQDTYFIDDRGRHYQLGHERHARAETGSPPHSLLCIAGARFRFGVGFEDWLHFNVSSAQGAISGDFVSCHGGTLNVPARTHINLFPNDHIA</sequence>
<dbReference type="EMBL" id="JACLQD010000002">
    <property type="protein sequence ID" value="MBC2835148.1"/>
    <property type="molecule type" value="Genomic_DNA"/>
</dbReference>
<dbReference type="RefSeq" id="WP_185796774.1">
    <property type="nucleotide sequence ID" value="NZ_JACLQD010000002.1"/>
</dbReference>
<keyword evidence="2" id="KW-1185">Reference proteome</keyword>
<name>A0A842I829_9RHOB</name>
<dbReference type="Proteomes" id="UP000555411">
    <property type="component" value="Unassembled WGS sequence"/>
</dbReference>
<dbReference type="AlphaFoldDB" id="A0A842I829"/>